<reference evidence="5" key="1">
    <citation type="journal article" date="2021" name="Front. Plant Sci.">
        <title>Chromosome-Scale Genome Assembly for Chinese Sour Jujube and Insights Into Its Genome Evolution and Domestication Signature.</title>
        <authorList>
            <person name="Shen L.-Y."/>
            <person name="Luo H."/>
            <person name="Wang X.-L."/>
            <person name="Wang X.-M."/>
            <person name="Qiu X.-J."/>
            <person name="Liu H."/>
            <person name="Zhou S.-S."/>
            <person name="Jia K.-H."/>
            <person name="Nie S."/>
            <person name="Bao Y.-T."/>
            <person name="Zhang R.-G."/>
            <person name="Yun Q.-Z."/>
            <person name="Chai Y.-H."/>
            <person name="Lu J.-Y."/>
            <person name="Li Y."/>
            <person name="Zhao S.-W."/>
            <person name="Mao J.-F."/>
            <person name="Jia S.-G."/>
            <person name="Mao Y.-M."/>
        </authorList>
    </citation>
    <scope>NUCLEOTIDE SEQUENCE</scope>
    <source>
        <strain evidence="5">AT0</strain>
        <tissue evidence="5">Leaf</tissue>
    </source>
</reference>
<feature type="repeat" description="PPR" evidence="3">
    <location>
        <begin position="298"/>
        <end position="332"/>
    </location>
</feature>
<dbReference type="EMBL" id="JAEACU010000001">
    <property type="protein sequence ID" value="KAH7547491.1"/>
    <property type="molecule type" value="Genomic_DNA"/>
</dbReference>
<organism evidence="5 6">
    <name type="scientific">Ziziphus jujuba var. spinosa</name>
    <dbReference type="NCBI Taxonomy" id="714518"/>
    <lineage>
        <taxon>Eukaryota</taxon>
        <taxon>Viridiplantae</taxon>
        <taxon>Streptophyta</taxon>
        <taxon>Embryophyta</taxon>
        <taxon>Tracheophyta</taxon>
        <taxon>Spermatophyta</taxon>
        <taxon>Magnoliopsida</taxon>
        <taxon>eudicotyledons</taxon>
        <taxon>Gunneridae</taxon>
        <taxon>Pentapetalae</taxon>
        <taxon>rosids</taxon>
        <taxon>fabids</taxon>
        <taxon>Rosales</taxon>
        <taxon>Rhamnaceae</taxon>
        <taxon>Paliureae</taxon>
        <taxon>Ziziphus</taxon>
    </lineage>
</organism>
<dbReference type="InterPro" id="IPR002885">
    <property type="entry name" value="PPR_rpt"/>
</dbReference>
<dbReference type="InterPro" id="IPR011990">
    <property type="entry name" value="TPR-like_helical_dom_sf"/>
</dbReference>
<comment type="similarity">
    <text evidence="1">Belongs to the PPR family. P subfamily.</text>
</comment>
<gene>
    <name evidence="5" type="ORF">FEM48_Zijuj01G0315700</name>
</gene>
<keyword evidence="2" id="KW-0677">Repeat</keyword>
<evidence type="ECO:0008006" key="7">
    <source>
        <dbReference type="Google" id="ProtNLM"/>
    </source>
</evidence>
<sequence>MAISTLGRSIWKIQSQLFLPQLLRPITHSSSCSFVNPLHRLFSQAFRQTILVPFRSSSLQTPHFSSLQLFSAQNLNYPFDFHGLGFRIYDLHDPGVLEFVEILKRAADLPTETEAMLSIQESGIEATRDLVCSAIWGLREEWKLAFLAFKWGEKCGCTDEETCNLLIWVLGNHRKFNTAWCLIRDLHRSSMDTRRAMLIMIDRYAFADDPSKAIWTFDIMEKFSLAHDQEAYRFLLNALCAHGYIEEAEEFMLVNKKPFPLETESFNIILNGWCNMSVDVFEAKRVWREMSKCCILPDATSYTHMVSCFSKVGNLFDSLRLYDEMKKRGWVPGLEVYNSLIYVLTHENCLGEALKMLDKVKELGLRPDSTTYNSMIRPLCEAQKLEEARKILTTMIEENICPTSETYHAFLGTVGFEGTLEVVNRMKKANLGPSSETFLIILRKFFKLEQPENAVKIWEEMRQYEVVPDSTHYTVMIQGLATFGLLNKAKTFLSEMRSDGFVEDPKLKKLLKEPKSNRIDKRKRQLRQLKGEKRVSHKKGNTMKGENHHQTEKKTSLQ</sequence>
<dbReference type="NCBIfam" id="TIGR00756">
    <property type="entry name" value="PPR"/>
    <property type="match status" value="5"/>
</dbReference>
<dbReference type="Gene3D" id="1.25.40.10">
    <property type="entry name" value="Tetratricopeptide repeat domain"/>
    <property type="match status" value="3"/>
</dbReference>
<dbReference type="AlphaFoldDB" id="A0A978W6A7"/>
<feature type="repeat" description="PPR" evidence="3">
    <location>
        <begin position="262"/>
        <end position="297"/>
    </location>
</feature>
<protein>
    <recommendedName>
        <fullName evidence="7">Pentatricopeptide repeat-containing protein At1g80880, mitochondrial</fullName>
    </recommendedName>
</protein>
<feature type="repeat" description="PPR" evidence="3">
    <location>
        <begin position="469"/>
        <end position="503"/>
    </location>
</feature>
<name>A0A978W6A7_ZIZJJ</name>
<feature type="repeat" description="PPR" evidence="3">
    <location>
        <begin position="333"/>
        <end position="367"/>
    </location>
</feature>
<evidence type="ECO:0000313" key="6">
    <source>
        <dbReference type="Proteomes" id="UP000813462"/>
    </source>
</evidence>
<feature type="compositionally biased region" description="Basic and acidic residues" evidence="4">
    <location>
        <begin position="545"/>
        <end position="558"/>
    </location>
</feature>
<dbReference type="Pfam" id="PF01535">
    <property type="entry name" value="PPR"/>
    <property type="match status" value="5"/>
</dbReference>
<evidence type="ECO:0000256" key="1">
    <source>
        <dbReference type="ARBA" id="ARBA00007626"/>
    </source>
</evidence>
<feature type="region of interest" description="Disordered" evidence="4">
    <location>
        <begin position="512"/>
        <end position="558"/>
    </location>
</feature>
<dbReference type="PROSITE" id="PS51375">
    <property type="entry name" value="PPR"/>
    <property type="match status" value="6"/>
</dbReference>
<comment type="caution">
    <text evidence="5">The sequence shown here is derived from an EMBL/GenBank/DDBJ whole genome shotgun (WGS) entry which is preliminary data.</text>
</comment>
<dbReference type="OrthoDB" id="185373at2759"/>
<accession>A0A978W6A7</accession>
<evidence type="ECO:0000256" key="4">
    <source>
        <dbReference type="SAM" id="MobiDB-lite"/>
    </source>
</evidence>
<proteinExistence type="inferred from homology"/>
<dbReference type="Pfam" id="PF13041">
    <property type="entry name" value="PPR_2"/>
    <property type="match status" value="1"/>
</dbReference>
<evidence type="ECO:0000313" key="5">
    <source>
        <dbReference type="EMBL" id="KAH7547491.1"/>
    </source>
</evidence>
<dbReference type="PANTHER" id="PTHR47939">
    <property type="entry name" value="MEMBRANE-ASSOCIATED SALT-INDUCIBLE PROTEIN-LIKE"/>
    <property type="match status" value="1"/>
</dbReference>
<dbReference type="Proteomes" id="UP000813462">
    <property type="component" value="Unassembled WGS sequence"/>
</dbReference>
<evidence type="ECO:0000256" key="2">
    <source>
        <dbReference type="ARBA" id="ARBA00022737"/>
    </source>
</evidence>
<evidence type="ECO:0000256" key="3">
    <source>
        <dbReference type="PROSITE-ProRule" id="PRU00708"/>
    </source>
</evidence>
<dbReference type="InterPro" id="IPR050667">
    <property type="entry name" value="PPR-containing_protein"/>
</dbReference>
<feature type="repeat" description="PPR" evidence="3">
    <location>
        <begin position="368"/>
        <end position="402"/>
    </location>
</feature>
<feature type="repeat" description="PPR" evidence="3">
    <location>
        <begin position="434"/>
        <end position="468"/>
    </location>
</feature>
<dbReference type="PANTHER" id="PTHR47939:SF5">
    <property type="entry name" value="PENTACOTRIPEPTIDE-REPEAT REGION OF PRORP DOMAIN-CONTAINING PROTEIN"/>
    <property type="match status" value="1"/>
</dbReference>